<dbReference type="Proteomes" id="UP000765509">
    <property type="component" value="Unassembled WGS sequence"/>
</dbReference>
<proteinExistence type="predicted"/>
<organism evidence="1 2">
    <name type="scientific">Austropuccinia psidii MF-1</name>
    <dbReference type="NCBI Taxonomy" id="1389203"/>
    <lineage>
        <taxon>Eukaryota</taxon>
        <taxon>Fungi</taxon>
        <taxon>Dikarya</taxon>
        <taxon>Basidiomycota</taxon>
        <taxon>Pucciniomycotina</taxon>
        <taxon>Pucciniomycetes</taxon>
        <taxon>Pucciniales</taxon>
        <taxon>Sphaerophragmiaceae</taxon>
        <taxon>Austropuccinia</taxon>
    </lineage>
</organism>
<dbReference type="OrthoDB" id="3186349at2759"/>
<name>A0A9Q3EKC2_9BASI</name>
<sequence length="85" mass="9641">MGGYDKRELDVTTRHLTTFEIPLGRMQLTRLLQEPTNSVAVSQAQMTWIPQEEIPESVRIFIDDGGIKGPRSLYSQEILPENPSI</sequence>
<accession>A0A9Q3EKC2</accession>
<keyword evidence="2" id="KW-1185">Reference proteome</keyword>
<dbReference type="AlphaFoldDB" id="A0A9Q3EKC2"/>
<protein>
    <submittedName>
        <fullName evidence="1">Uncharacterized protein</fullName>
    </submittedName>
</protein>
<reference evidence="1" key="1">
    <citation type="submission" date="2021-03" db="EMBL/GenBank/DDBJ databases">
        <title>Draft genome sequence of rust myrtle Austropuccinia psidii MF-1, a brazilian biotype.</title>
        <authorList>
            <person name="Quecine M.C."/>
            <person name="Pachon D.M.R."/>
            <person name="Bonatelli M.L."/>
            <person name="Correr F.H."/>
            <person name="Franceschini L.M."/>
            <person name="Leite T.F."/>
            <person name="Margarido G.R.A."/>
            <person name="Almeida C.A."/>
            <person name="Ferrarezi J.A."/>
            <person name="Labate C.A."/>
        </authorList>
    </citation>
    <scope>NUCLEOTIDE SEQUENCE</scope>
    <source>
        <strain evidence="1">MF-1</strain>
    </source>
</reference>
<evidence type="ECO:0000313" key="2">
    <source>
        <dbReference type="Proteomes" id="UP000765509"/>
    </source>
</evidence>
<evidence type="ECO:0000313" key="1">
    <source>
        <dbReference type="EMBL" id="MBW0522709.1"/>
    </source>
</evidence>
<dbReference type="SUPFAM" id="SSF56672">
    <property type="entry name" value="DNA/RNA polymerases"/>
    <property type="match status" value="1"/>
</dbReference>
<dbReference type="InterPro" id="IPR043502">
    <property type="entry name" value="DNA/RNA_pol_sf"/>
</dbReference>
<comment type="caution">
    <text evidence="1">The sequence shown here is derived from an EMBL/GenBank/DDBJ whole genome shotgun (WGS) entry which is preliminary data.</text>
</comment>
<dbReference type="EMBL" id="AVOT02029756">
    <property type="protein sequence ID" value="MBW0522709.1"/>
    <property type="molecule type" value="Genomic_DNA"/>
</dbReference>
<gene>
    <name evidence="1" type="ORF">O181_062424</name>
</gene>